<keyword evidence="2" id="KW-0472">Membrane</keyword>
<evidence type="ECO:0008006" key="5">
    <source>
        <dbReference type="Google" id="ProtNLM"/>
    </source>
</evidence>
<name>A0ABW5DH02_9HYPH</name>
<keyword evidence="4" id="KW-1185">Reference proteome</keyword>
<dbReference type="EMBL" id="JBHUIR010000021">
    <property type="protein sequence ID" value="MFD2259674.1"/>
    <property type="molecule type" value="Genomic_DNA"/>
</dbReference>
<evidence type="ECO:0000313" key="3">
    <source>
        <dbReference type="EMBL" id="MFD2259674.1"/>
    </source>
</evidence>
<feature type="transmembrane region" description="Helical" evidence="2">
    <location>
        <begin position="85"/>
        <end position="102"/>
    </location>
</feature>
<accession>A0ABW5DH02</accession>
<proteinExistence type="predicted"/>
<reference evidence="4" key="1">
    <citation type="journal article" date="2019" name="Int. J. Syst. Evol. Microbiol.">
        <title>The Global Catalogue of Microorganisms (GCM) 10K type strain sequencing project: providing services to taxonomists for standard genome sequencing and annotation.</title>
        <authorList>
            <consortium name="The Broad Institute Genomics Platform"/>
            <consortium name="The Broad Institute Genome Sequencing Center for Infectious Disease"/>
            <person name="Wu L."/>
            <person name="Ma J."/>
        </authorList>
    </citation>
    <scope>NUCLEOTIDE SEQUENCE [LARGE SCALE GENOMIC DNA]</scope>
    <source>
        <strain evidence="4">KCTC 23707</strain>
    </source>
</reference>
<evidence type="ECO:0000256" key="2">
    <source>
        <dbReference type="SAM" id="Phobius"/>
    </source>
</evidence>
<organism evidence="3 4">
    <name type="scientific">Chelativorans composti</name>
    <dbReference type="NCBI Taxonomy" id="768533"/>
    <lineage>
        <taxon>Bacteria</taxon>
        <taxon>Pseudomonadati</taxon>
        <taxon>Pseudomonadota</taxon>
        <taxon>Alphaproteobacteria</taxon>
        <taxon>Hyphomicrobiales</taxon>
        <taxon>Phyllobacteriaceae</taxon>
        <taxon>Chelativorans</taxon>
    </lineage>
</organism>
<feature type="region of interest" description="Disordered" evidence="1">
    <location>
        <begin position="1"/>
        <end position="25"/>
    </location>
</feature>
<evidence type="ECO:0000313" key="4">
    <source>
        <dbReference type="Proteomes" id="UP001597373"/>
    </source>
</evidence>
<gene>
    <name evidence="3" type="ORF">ACFSMZ_07830</name>
</gene>
<keyword evidence="2" id="KW-0812">Transmembrane</keyword>
<keyword evidence="2" id="KW-1133">Transmembrane helix</keyword>
<protein>
    <recommendedName>
        <fullName evidence="5">DUF883 domain-containing protein</fullName>
    </recommendedName>
</protein>
<sequence length="104" mass="11362">MATSGAKATDDQDRSAEAQGAERTLEEEIRQLREDVSQLSDHLRRISNRSVNAAQRAAKEGAEQLRGTAEDFQDELVGLVREKPLTSIAVAAAIGYLFALIAHR</sequence>
<evidence type="ECO:0000256" key="1">
    <source>
        <dbReference type="SAM" id="MobiDB-lite"/>
    </source>
</evidence>
<dbReference type="RefSeq" id="WP_345098916.1">
    <property type="nucleotide sequence ID" value="NZ_BAABGS010000020.1"/>
</dbReference>
<comment type="caution">
    <text evidence="3">The sequence shown here is derived from an EMBL/GenBank/DDBJ whole genome shotgun (WGS) entry which is preliminary data.</text>
</comment>
<dbReference type="Proteomes" id="UP001597373">
    <property type="component" value="Unassembled WGS sequence"/>
</dbReference>